<feature type="compositionally biased region" description="Basic and acidic residues" evidence="4">
    <location>
        <begin position="3257"/>
        <end position="3268"/>
    </location>
</feature>
<dbReference type="GO" id="GO:0007389">
    <property type="term" value="P:pattern specification process"/>
    <property type="evidence" value="ECO:0007669"/>
    <property type="project" value="TreeGrafter"/>
</dbReference>
<feature type="region of interest" description="Disordered" evidence="4">
    <location>
        <begin position="3336"/>
        <end position="3457"/>
    </location>
</feature>
<keyword evidence="5" id="KW-1185">Reference proteome</keyword>
<feature type="compositionally biased region" description="Low complexity" evidence="4">
    <location>
        <begin position="3269"/>
        <end position="3299"/>
    </location>
</feature>
<feature type="region of interest" description="Disordered" evidence="4">
    <location>
        <begin position="3657"/>
        <end position="3707"/>
    </location>
</feature>
<dbReference type="OMA" id="DQPINYS"/>
<dbReference type="Pfam" id="PF05923">
    <property type="entry name" value="APC_r"/>
    <property type="match status" value="5"/>
</dbReference>
<feature type="compositionally biased region" description="Polar residues" evidence="4">
    <location>
        <begin position="3157"/>
        <end position="3166"/>
    </location>
</feature>
<dbReference type="FunFam" id="1.25.10.10:FF:000305">
    <property type="entry name" value="Adenomatous polyposis coli"/>
    <property type="match status" value="1"/>
</dbReference>
<dbReference type="GO" id="GO:0045295">
    <property type="term" value="F:gamma-catenin binding"/>
    <property type="evidence" value="ECO:0007669"/>
    <property type="project" value="TreeGrafter"/>
</dbReference>
<feature type="compositionally biased region" description="Polar residues" evidence="4">
    <location>
        <begin position="3027"/>
        <end position="3048"/>
    </location>
</feature>
<feature type="compositionally biased region" description="Polar residues" evidence="4">
    <location>
        <begin position="2305"/>
        <end position="2314"/>
    </location>
</feature>
<name>A0A9W2ZDE8_BIOGL</name>
<dbReference type="InterPro" id="IPR026831">
    <property type="entry name" value="APC_dom"/>
</dbReference>
<dbReference type="InterPro" id="IPR011989">
    <property type="entry name" value="ARM-like"/>
</dbReference>
<keyword evidence="2" id="KW-0879">Wnt signaling pathway</keyword>
<dbReference type="Proteomes" id="UP001165740">
    <property type="component" value="Chromosome 18"/>
</dbReference>
<feature type="compositionally biased region" description="Polar residues" evidence="4">
    <location>
        <begin position="3396"/>
        <end position="3405"/>
    </location>
</feature>
<accession>A0A9W2ZDE8</accession>
<feature type="region of interest" description="Disordered" evidence="4">
    <location>
        <begin position="2305"/>
        <end position="2370"/>
    </location>
</feature>
<dbReference type="GO" id="GO:0001708">
    <property type="term" value="P:cell fate specification"/>
    <property type="evidence" value="ECO:0007669"/>
    <property type="project" value="TreeGrafter"/>
</dbReference>
<feature type="compositionally biased region" description="Basic residues" evidence="4">
    <location>
        <begin position="3560"/>
        <end position="3572"/>
    </location>
</feature>
<feature type="region of interest" description="Disordered" evidence="4">
    <location>
        <begin position="1866"/>
        <end position="1995"/>
    </location>
</feature>
<feature type="region of interest" description="Disordered" evidence="4">
    <location>
        <begin position="2104"/>
        <end position="2136"/>
    </location>
</feature>
<feature type="compositionally biased region" description="Basic and acidic residues" evidence="4">
    <location>
        <begin position="1427"/>
        <end position="1448"/>
    </location>
</feature>
<feature type="compositionally biased region" description="Basic and acidic residues" evidence="4">
    <location>
        <begin position="1592"/>
        <end position="1610"/>
    </location>
</feature>
<dbReference type="GO" id="GO:0008017">
    <property type="term" value="F:microtubule binding"/>
    <property type="evidence" value="ECO:0007669"/>
    <property type="project" value="TreeGrafter"/>
</dbReference>
<feature type="repeat" description="ARM" evidence="3">
    <location>
        <begin position="738"/>
        <end position="780"/>
    </location>
</feature>
<feature type="compositionally biased region" description="Low complexity" evidence="4">
    <location>
        <begin position="2963"/>
        <end position="3001"/>
    </location>
</feature>
<dbReference type="GO" id="GO:0007026">
    <property type="term" value="P:negative regulation of microtubule depolymerization"/>
    <property type="evidence" value="ECO:0007669"/>
    <property type="project" value="TreeGrafter"/>
</dbReference>
<feature type="compositionally biased region" description="Low complexity" evidence="4">
    <location>
        <begin position="1957"/>
        <end position="1968"/>
    </location>
</feature>
<dbReference type="InterPro" id="IPR016024">
    <property type="entry name" value="ARM-type_fold"/>
</dbReference>
<feature type="compositionally biased region" description="Polar residues" evidence="4">
    <location>
        <begin position="3425"/>
        <end position="3441"/>
    </location>
</feature>
<feature type="region of interest" description="Disordered" evidence="4">
    <location>
        <begin position="501"/>
        <end position="520"/>
    </location>
</feature>
<feature type="compositionally biased region" description="Low complexity" evidence="4">
    <location>
        <begin position="2108"/>
        <end position="2123"/>
    </location>
</feature>
<feature type="compositionally biased region" description="Basic and acidic residues" evidence="4">
    <location>
        <begin position="2332"/>
        <end position="2342"/>
    </location>
</feature>
<evidence type="ECO:0000313" key="7">
    <source>
        <dbReference type="RefSeq" id="XP_055873080.1"/>
    </source>
</evidence>
<dbReference type="Pfam" id="PF00514">
    <property type="entry name" value="Arm"/>
    <property type="match status" value="2"/>
</dbReference>
<feature type="region of interest" description="Disordered" evidence="4">
    <location>
        <begin position="1383"/>
        <end position="1481"/>
    </location>
</feature>
<dbReference type="SUPFAM" id="SSF82931">
    <property type="entry name" value="Tumor suppressor gene product Apc"/>
    <property type="match status" value="1"/>
</dbReference>
<feature type="compositionally biased region" description="Polar residues" evidence="4">
    <location>
        <begin position="2860"/>
        <end position="2890"/>
    </location>
</feature>
<feature type="compositionally biased region" description="Basic and acidic residues" evidence="4">
    <location>
        <begin position="3506"/>
        <end position="3518"/>
    </location>
</feature>
<feature type="compositionally biased region" description="Low complexity" evidence="4">
    <location>
        <begin position="1617"/>
        <end position="1627"/>
    </location>
</feature>
<feature type="compositionally biased region" description="Low complexity" evidence="4">
    <location>
        <begin position="1647"/>
        <end position="1666"/>
    </location>
</feature>
<dbReference type="GO" id="GO:0008013">
    <property type="term" value="F:beta-catenin binding"/>
    <property type="evidence" value="ECO:0007669"/>
    <property type="project" value="InterPro"/>
</dbReference>
<dbReference type="GO" id="GO:0016477">
    <property type="term" value="P:cell migration"/>
    <property type="evidence" value="ECO:0007669"/>
    <property type="project" value="TreeGrafter"/>
</dbReference>
<feature type="region of interest" description="Disordered" evidence="4">
    <location>
        <begin position="3185"/>
        <end position="3323"/>
    </location>
</feature>
<dbReference type="GO" id="GO:0016342">
    <property type="term" value="C:catenin complex"/>
    <property type="evidence" value="ECO:0007669"/>
    <property type="project" value="TreeGrafter"/>
</dbReference>
<dbReference type="SMART" id="SM00185">
    <property type="entry name" value="ARM"/>
    <property type="match status" value="7"/>
</dbReference>
<feature type="compositionally biased region" description="Acidic residues" evidence="4">
    <location>
        <begin position="3385"/>
        <end position="3395"/>
    </location>
</feature>
<feature type="compositionally biased region" description="Polar residues" evidence="4">
    <location>
        <begin position="901"/>
        <end position="916"/>
    </location>
</feature>
<dbReference type="GO" id="GO:0090090">
    <property type="term" value="P:negative regulation of canonical Wnt signaling pathway"/>
    <property type="evidence" value="ECO:0007669"/>
    <property type="project" value="TreeGrafter"/>
</dbReference>
<feature type="compositionally biased region" description="Polar residues" evidence="4">
    <location>
        <begin position="2945"/>
        <end position="2961"/>
    </location>
</feature>
<feature type="compositionally biased region" description="Basic and acidic residues" evidence="4">
    <location>
        <begin position="50"/>
        <end position="63"/>
    </location>
</feature>
<evidence type="ECO:0000313" key="6">
    <source>
        <dbReference type="RefSeq" id="XP_055873079.1"/>
    </source>
</evidence>
<evidence type="ECO:0000256" key="2">
    <source>
        <dbReference type="ARBA" id="ARBA00022687"/>
    </source>
</evidence>
<dbReference type="GO" id="GO:0030877">
    <property type="term" value="C:beta-catenin destruction complex"/>
    <property type="evidence" value="ECO:0007669"/>
    <property type="project" value="TreeGrafter"/>
</dbReference>
<feature type="compositionally biased region" description="Basic and acidic residues" evidence="4">
    <location>
        <begin position="3663"/>
        <end position="3674"/>
    </location>
</feature>
<gene>
    <name evidence="6 7" type="primary">LOC106073243</name>
</gene>
<dbReference type="GeneID" id="106073243"/>
<feature type="compositionally biased region" description="Basic and acidic residues" evidence="4">
    <location>
        <begin position="3535"/>
        <end position="3559"/>
    </location>
</feature>
<dbReference type="GO" id="GO:0005881">
    <property type="term" value="C:cytoplasmic microtubule"/>
    <property type="evidence" value="ECO:0007669"/>
    <property type="project" value="TreeGrafter"/>
</dbReference>
<feature type="compositionally biased region" description="Polar residues" evidence="4">
    <location>
        <begin position="1628"/>
        <end position="1639"/>
    </location>
</feature>
<dbReference type="PROSITE" id="PS50176">
    <property type="entry name" value="ARM_REPEAT"/>
    <property type="match status" value="2"/>
</dbReference>
<dbReference type="GO" id="GO:0007399">
    <property type="term" value="P:nervous system development"/>
    <property type="evidence" value="ECO:0007669"/>
    <property type="project" value="TreeGrafter"/>
</dbReference>
<dbReference type="RefSeq" id="XP_055873080.1">
    <property type="nucleotide sequence ID" value="XM_056017105.1"/>
</dbReference>
<feature type="region of interest" description="Disordered" evidence="4">
    <location>
        <begin position="1569"/>
        <end position="1680"/>
    </location>
</feature>
<feature type="compositionally biased region" description="Acidic residues" evidence="4">
    <location>
        <begin position="18"/>
        <end position="31"/>
    </location>
</feature>
<dbReference type="SUPFAM" id="SSF48371">
    <property type="entry name" value="ARM repeat"/>
    <property type="match status" value="1"/>
</dbReference>
<dbReference type="Pfam" id="PF18797">
    <property type="entry name" value="APC_rep"/>
    <property type="match status" value="1"/>
</dbReference>
<feature type="compositionally biased region" description="Low complexity" evidence="4">
    <location>
        <begin position="3204"/>
        <end position="3218"/>
    </location>
</feature>
<sequence>MSCWLIQPVSLEHHLEGSIEDEEEDYSDEDALSGTPSECSKEYEDDDDFDNKSLEIDEEERHKISAQINADDTDEEADQRKIEQDDEEKVKEEIPEKEDTGQEKDLCFKDEPAFASHTSLCNDSFDDEFYQGQATASGLEEGETSMTESAETVDIYERVQKLDSERQQLMQDFERDENQRKRFYNQLKSITQQMESLQHSEHFSEHARRQMDVEAHKVQGAMQEKLGTGEQSKLRQEARLERIKNIESEMGTLMAAHKKLTYRNIATATHLSSEMFKLKPDQEDGVGGYVCDRIFIPGSHCVSLATQTGEVAYTDIPDGLAPGMPINPNLSVMYHGAWPIEKVMSNSGASLPASQDLASVISFNSTNTNSGGSSSSGGAASGSTSDQPQQLGSKVEMVYSLLSMLGTHDKDDMSRTLFAMSQSQDSCIAMRQSGCLPLLLQLLHGSDKDSGLLGKTRGSRSARARAAAALHNIVHCHHDDKRGRHEARTLRLLEQIRAHCDQQRGDSEEEEDESVNSCSDMDHHPGSAIAALMKLSFDEDYRHAICTLGGLQAIAELLEIENRVAGPAHDYDTTVRRYACMTLTNLTFGDGKNKALLCSMKGAMEALVDQLRSPNEDLIQAAASVLRNLSWRADLASKKTLREIGAVTTLMKSAMIVKKETTLKSILSALWNLSSHCSENKAEICAVDGALQFLVGLLTYKSAAKTLAIVENGGGILRNVSSQIAIREDYRLILRQSGCLQILLHHLRSTSLTIVSNACGTLWNLSARCEEDQNTLREMGAVSMLKNLVHSRHKMISSGSSAALRNLVSSIPSGNPVENEKTVKATRPSLHARKQRAMEAELDQSLSETCENVDSPRDSPTDVVHRSESEPRRFVYNHNQASGASAEQRQADDSRKHLTRRQQMPKNSADTANRMLSPQRVARAGSQDSVGSTHSDISHDRTRARSMLAKSSHLLHKRQGGSLERKEASSAPHVQHTDMSISEHKQANYAMPGMTLVNNTPAHVRRPAGSYYPQGHNQPWQNAPNSRIVQYMHEVALYNGVEPSLSMHGQLSLTQSAPNQSMHYFNQQSLFERLAKSSSGINSTSLNFDSCTAHPQDEDTDQPVNYSLKYQDCHGNNKLASNRNINSSYNHTNNSSNFRPITGMEHNYKNNSNQEKKSVVNNVIQNPAILTPTRPVPNLVHNRFHTPQMHRSVGNDLGYHPAQFMTPQGKSYSSSHEFDYHYPPSHMLPSQGSNLSLTNGSSHPGFTSTPGKRFNNSSTQFRTMPAAHQNKTHHLPMQQLSVYAETDLDCVVDQPTDFSLRYNEVSEESCSDSFQEQPINYSIRYRDNATAEGPDIPVYQDERHCVECKYAEAMRADYRMDNSSNDDQVRTFCTEGTPYLSTATSLTDLTQAGKADGERDEEDEDMNMSGQDNYDDGAASKNATLIDPDRTLTESDRSMTKVKCEADHAAGSSGSQTTDRRTGSTVVCGSSGRNSAPMSSKASSQMSDIQTDQPNFHADTNEGALDQTKTYCEEGTPVCFSRVSSLSSLHSSEARDGDGPFRLVGNMTEKIELANIEEIETPEARVIENKQAAAASGKPGSKLRRTSSDQVTRTDREAKTVTFDENHQVEETPLMFSRSSSPESLSSFDTQSVHSSVISEYSRRASEVVSPSDIPDSPSESMPSSPRRTHSPTRRFKDFGLGPKSLAAAKQILDFSKPVNLFKPEPYLNFTSFDEEDKPINFAIRNAEKNLPLLNTFADFEEDQPVNFSAYSQETPPITFSTFQKNIAPPSVFPNNVTNRAKTLPTLVEHANESEVAVSGKLEIPASYLGLNPAPKMFEIPAKEQSIATKTQASTQAQEPNLTKVQETESGAEIVTKMASAPKTATVAVNKPWSPATEQLKQEDRDSSMSEVSEGEEDILAQCISSGMPTPSASSSARKMRRATVENNVRKKSAIPTKASAIPKLSTPSAEHSKVITPTQQSSTPTSSKLLRSGVNPKNAKIPLKSEPAKTPIKTPTFKLSTDAATSAIASGSSTANFMVPSTAHTAASVKSSVSKNLTPALNRAAQLMSPKKAATKNVCDSFLPHTQNLNQYVDTHEDCIRSYATEGTPLNFSAATSLSDLSVLTQSSSPSPKKSSSSSNKSVPDDAKSDNSSVCEESDELLLSQAIESARPKSKSGRKSGEEGTNEGRKYHSSEVSDIARDSKMSAFVPRTSNVGVVGLFHDFIPTDTVKVFHHEGSSKNSTLTLSDITIDSVEGSASVSSKSKYVKQTATQKYTPQLTSVSQNGTKYSAKPNVQGYPNYNMAFSPTSSDVLHVYQDEGTPVTFSRNDSLSSLGGEDDGRGTASGLSASPHKDRNRSNERDESDSSSSIPKERHVIGQSSEDSSVAGDKVDRPIKFVVEDTPVCFSRNSSLSSITSLDKPEQPYVPATNQNSSTGIKMKLEMKQNEFNDSLNDELADCDPTPSEQALLEQCINSVMPKSRHSRGEDKTKRHSRGKFFVPKAGGNIVMNGGLTKSASLEMTTGLSNGYHSGSDNGSQGSLSHDQSSYENLMTRSCSDTTELDLDLQATPSSRQSRYCNWRRQRHHSQGENTNVRSHFRSHSQDNDNYLKAQKEISNKLAKANCHTAQHMYQGSLESFQYVLHDRQLGSQTNPMKTSKEISDFAAKVREISNDNMGGLLALRDDVDIDTAVFNDHSVVELTADEESVNQTLKVDYDDSEAGNVTIKAENTSELNSDVHFFIDEDEDPDYDEVYDGNISLEEEERLLAENVHLIMSEIQTTKMSGSTVDEDLFIENETISLVSNDYASDTNSEISTTWSDKNSDFSSATLAENKSHGSSKSGPKIVKPGMNLAHVQRLPQEDCAEDAKGIRGRRKPLYPGKSNNAKVKPGSVSQNTKIVLPQKSASVQANKKTPPKQPVVAQVSPRTRQPGQNSQINNSNPKKELQKKTSPRSRSAGPAPGKVTINGKQSNPRAAQGNSPAGRSSMTKPVVTKSSSSPPSSTATKNTNVVKPTTPPTKLLVNTGGGSFSNTVNQTLSSENKENKQRTESLNITSGDSGNRLSNGLTSDSWNKTFNSSDYIEENAQDKPVQMNCKEAPAVKCALKTPNKSPSSIPTIAKASVSCNNGLNQSKLPTLSQGNKALANVSPNQTNKIAATSASRSVSGNSLSQTASEKKSAITKNSSSPANVGTVKGFARSLSNDTKATIVNRSSDSLKAPNRPLTPVSSGNSRRSSHSSTSGIPTKALDGSNSSLNTECNKRTPPGVSNKKQVPSKIATLWKRDGSLERSPSRESPSSSASSLSKLPVSTSPSSTKPSSLPPSGFKAKAATLPASSSLTVSKSSSDGLCKSATYEKIASDVKVAKSSKLSPKPSQPSVKKAADVSKLTKQKQTSYESPESGVRRGEVFELYDDHEDDQNLYDTNDSLESNVFDDSMLNHQTTNDHSESADSLDQSCDSSTHIDSSTFRKKRRDPSISNLELPNADETCKSMCSFNDSIGFNQSLGFKQKTSVTDSSFISDMSMSDTTTSKNDKKNKQEEKGKTKSKVAQGLKRLFSSSRHKDKESKKNNELPKSKSADKELSKGKKCSHKEKKNHKDKKDYDFFSANIKIEPSTMCDMDDKLICHQGTSTSITPKPGQLRTEHKVSPSAIVAPFNYNPPSTLPNGNASGLVAEILSSMPVSTSQQCSDDHLGENRDSDSLSSNPGKHLTKTEMLLARRRQRNLSTGKDDSKSDAELLAACMVTTV</sequence>
<feature type="compositionally biased region" description="Low complexity" evidence="4">
    <location>
        <begin position="3311"/>
        <end position="3321"/>
    </location>
</feature>
<organism evidence="5 6">
    <name type="scientific">Biomphalaria glabrata</name>
    <name type="common">Bloodfluke planorb</name>
    <name type="synonym">Freshwater snail</name>
    <dbReference type="NCBI Taxonomy" id="6526"/>
    <lineage>
        <taxon>Eukaryota</taxon>
        <taxon>Metazoa</taxon>
        <taxon>Spiralia</taxon>
        <taxon>Lophotrochozoa</taxon>
        <taxon>Mollusca</taxon>
        <taxon>Gastropoda</taxon>
        <taxon>Heterobranchia</taxon>
        <taxon>Euthyneura</taxon>
        <taxon>Panpulmonata</taxon>
        <taxon>Hygrophila</taxon>
        <taxon>Lymnaeoidea</taxon>
        <taxon>Planorbidae</taxon>
        <taxon>Biomphalaria</taxon>
    </lineage>
</organism>
<dbReference type="InterPro" id="IPR000225">
    <property type="entry name" value="Armadillo"/>
</dbReference>
<feature type="compositionally biased region" description="Polar residues" evidence="4">
    <location>
        <begin position="1829"/>
        <end position="1849"/>
    </location>
</feature>
<dbReference type="GO" id="GO:0016055">
    <property type="term" value="P:Wnt signaling pathway"/>
    <property type="evidence" value="ECO:0007669"/>
    <property type="project" value="UniProtKB-KW"/>
</dbReference>
<feature type="compositionally biased region" description="Basic and acidic residues" evidence="4">
    <location>
        <begin position="78"/>
        <end position="102"/>
    </location>
</feature>
<dbReference type="OrthoDB" id="5918429at2759"/>
<dbReference type="PANTHER" id="PTHR12607">
    <property type="entry name" value="ADENOMATOUS POLYPOSIS COLI PROTEIN FAMILY"/>
    <property type="match status" value="1"/>
</dbReference>
<feature type="compositionally biased region" description="Low complexity" evidence="4">
    <location>
        <begin position="3340"/>
        <end position="3355"/>
    </location>
</feature>
<comment type="similarity">
    <text evidence="1">Belongs to the adenomatous polyposis coli (APC) family.</text>
</comment>
<dbReference type="InterPro" id="IPR026818">
    <property type="entry name" value="Apc_fam"/>
</dbReference>
<feature type="compositionally biased region" description="Basic and acidic residues" evidence="4">
    <location>
        <begin position="2160"/>
        <end position="2178"/>
    </location>
</feature>
<feature type="region of interest" description="Disordered" evidence="4">
    <location>
        <begin position="1829"/>
        <end position="1850"/>
    </location>
</feature>
<feature type="compositionally biased region" description="Polar residues" evidence="4">
    <location>
        <begin position="3007"/>
        <end position="3017"/>
    </location>
</feature>
<feature type="repeat" description="ARM" evidence="3">
    <location>
        <begin position="602"/>
        <end position="630"/>
    </location>
</feature>
<feature type="region of interest" description="Disordered" evidence="4">
    <location>
        <begin position="3495"/>
        <end position="3572"/>
    </location>
</feature>
<feature type="compositionally biased region" description="Low complexity" evidence="4">
    <location>
        <begin position="1905"/>
        <end position="1917"/>
    </location>
</feature>
<dbReference type="InterPro" id="IPR041257">
    <property type="entry name" value="APC_rep"/>
</dbReference>
<feature type="compositionally biased region" description="Polar residues" evidence="4">
    <location>
        <begin position="1452"/>
        <end position="1481"/>
    </location>
</feature>
<dbReference type="InterPro" id="IPR009223">
    <property type="entry name" value="APC_rpt"/>
</dbReference>
<evidence type="ECO:0000256" key="1">
    <source>
        <dbReference type="ARBA" id="ARBA00009051"/>
    </source>
</evidence>
<feature type="region of interest" description="Disordered" evidence="4">
    <location>
        <begin position="15"/>
        <end position="102"/>
    </location>
</feature>
<dbReference type="Gene3D" id="1.10.287.450">
    <property type="entry name" value="Helix hairpin bin"/>
    <property type="match status" value="1"/>
</dbReference>
<feature type="compositionally biased region" description="Low complexity" evidence="4">
    <location>
        <begin position="367"/>
        <end position="385"/>
    </location>
</feature>
<protein>
    <submittedName>
        <fullName evidence="6 7">Adenomatous polyposis coli protein-like isoform X1</fullName>
    </submittedName>
</protein>
<feature type="region of interest" description="Disordered" evidence="4">
    <location>
        <begin position="2563"/>
        <end position="2582"/>
    </location>
</feature>
<feature type="compositionally biased region" description="Low complexity" evidence="4">
    <location>
        <begin position="3495"/>
        <end position="3505"/>
    </location>
</feature>
<feature type="region of interest" description="Disordered" evidence="4">
    <location>
        <begin position="2835"/>
        <end position="3048"/>
    </location>
</feature>
<feature type="region of interest" description="Disordered" evidence="4">
    <location>
        <begin position="811"/>
        <end position="978"/>
    </location>
</feature>
<evidence type="ECO:0000256" key="3">
    <source>
        <dbReference type="PROSITE-ProRule" id="PRU00259"/>
    </source>
</evidence>
<proteinExistence type="inferred from homology"/>
<feature type="compositionally biased region" description="Polar residues" evidence="4">
    <location>
        <begin position="2903"/>
        <end position="2919"/>
    </location>
</feature>
<feature type="region of interest" description="Disordered" evidence="4">
    <location>
        <begin position="367"/>
        <end position="390"/>
    </location>
</feature>
<feature type="compositionally biased region" description="Polar residues" evidence="4">
    <location>
        <begin position="877"/>
        <end position="888"/>
    </location>
</feature>
<feature type="compositionally biased region" description="Polar residues" evidence="4">
    <location>
        <begin position="3133"/>
        <end position="3150"/>
    </location>
</feature>
<feature type="compositionally biased region" description="Basic and acidic residues" evidence="4">
    <location>
        <begin position="854"/>
        <end position="873"/>
    </location>
</feature>
<feature type="region of interest" description="Disordered" evidence="4">
    <location>
        <begin position="2148"/>
        <end position="2178"/>
    </location>
</feature>
<feature type="region of interest" description="Disordered" evidence="4">
    <location>
        <begin position="2508"/>
        <end position="2529"/>
    </location>
</feature>
<evidence type="ECO:0000313" key="5">
    <source>
        <dbReference type="Proteomes" id="UP001165740"/>
    </source>
</evidence>
<feature type="region of interest" description="Disordered" evidence="4">
    <location>
        <begin position="3133"/>
        <end position="3169"/>
    </location>
</feature>
<feature type="compositionally biased region" description="Polar residues" evidence="4">
    <location>
        <begin position="926"/>
        <end position="935"/>
    </location>
</feature>
<dbReference type="Gene3D" id="1.25.10.10">
    <property type="entry name" value="Leucine-rich Repeat Variant"/>
    <property type="match status" value="1"/>
</dbReference>
<reference evidence="6 7" key="1">
    <citation type="submission" date="2025-04" db="UniProtKB">
        <authorList>
            <consortium name="RefSeq"/>
        </authorList>
    </citation>
    <scope>IDENTIFICATION</scope>
</reference>
<dbReference type="PANTHER" id="PTHR12607:SF12">
    <property type="entry name" value="APC-LIKE, ISOFORM A-RELATED"/>
    <property type="match status" value="1"/>
</dbReference>
<evidence type="ECO:0000256" key="4">
    <source>
        <dbReference type="SAM" id="MobiDB-lite"/>
    </source>
</evidence>
<dbReference type="RefSeq" id="XP_055873079.1">
    <property type="nucleotide sequence ID" value="XM_056017104.1"/>
</dbReference>